<reference evidence="5" key="1">
    <citation type="submission" date="2014-08" db="EMBL/GenBank/DDBJ databases">
        <title>DNA barcoding of Bradysia (Diptera: Sciaridae) for detection of the immature stages on agricultural crops.</title>
        <authorList>
            <person name="Shin S."/>
            <person name="Jung S."/>
            <person name="Heller K."/>
            <person name="Menzel F."/>
            <person name="Hong T.-K."/>
            <person name="Lee H."/>
            <person name="Lee S."/>
        </authorList>
    </citation>
    <scope>NUCLEOTIDE SEQUENCE</scope>
</reference>
<evidence type="ECO:0000313" key="3">
    <source>
        <dbReference type="EMBL" id="CDX17157.1"/>
    </source>
</evidence>
<dbReference type="EMBL" id="CCNE01000018">
    <property type="protein sequence ID" value="CDX56999.1"/>
    <property type="molecule type" value="Genomic_DNA"/>
</dbReference>
<feature type="transmembrane region" description="Helical" evidence="2">
    <location>
        <begin position="27"/>
        <end position="48"/>
    </location>
</feature>
<evidence type="ECO:0000256" key="1">
    <source>
        <dbReference type="SAM" id="MobiDB-lite"/>
    </source>
</evidence>
<sequence>MFSLSGRLGSVQYVPEKATREETEMAIWQWALLLLFVVWALQSLGVWLQMRHYSDVFKGVTAQYKDGFVGAGNFRGRLAKGTIALIVVTPDLVVRRMMVMSGRSVLTKFKRHEEFEGIPLDRLRSNPAIMGEGEPGVAEAVKRAIEQIDRARSEPGKKPGLSGLNVARA</sequence>
<organism evidence="4 7">
    <name type="scientific">Mesorhizobium plurifarium</name>
    <dbReference type="NCBI Taxonomy" id="69974"/>
    <lineage>
        <taxon>Bacteria</taxon>
        <taxon>Pseudomonadati</taxon>
        <taxon>Pseudomonadota</taxon>
        <taxon>Alphaproteobacteria</taxon>
        <taxon>Hyphomicrobiales</taxon>
        <taxon>Phyllobacteriaceae</taxon>
        <taxon>Mesorhizobium</taxon>
    </lineage>
</organism>
<accession>A0A090GC56</accession>
<evidence type="ECO:0000256" key="2">
    <source>
        <dbReference type="SAM" id="Phobius"/>
    </source>
</evidence>
<evidence type="ECO:0000313" key="4">
    <source>
        <dbReference type="EMBL" id="CDX56999.1"/>
    </source>
</evidence>
<dbReference type="Proteomes" id="UP000046122">
    <property type="component" value="Unassembled WGS sequence"/>
</dbReference>
<dbReference type="InterPro" id="IPR009693">
    <property type="entry name" value="Glucitol_operon_activator"/>
</dbReference>
<keyword evidence="2" id="KW-1133">Transmembrane helix</keyword>
<gene>
    <name evidence="5" type="ORF">MPL1032_60125</name>
    <name evidence="3" type="ORF">MPL3356_230073</name>
    <name evidence="4" type="ORF">MPL3365_250103</name>
</gene>
<dbReference type="Proteomes" id="UP000182888">
    <property type="component" value="Unassembled WGS sequence"/>
</dbReference>
<evidence type="ECO:0000313" key="7">
    <source>
        <dbReference type="Proteomes" id="UP000046122"/>
    </source>
</evidence>
<evidence type="ECO:0000313" key="8">
    <source>
        <dbReference type="Proteomes" id="UP000182888"/>
    </source>
</evidence>
<reference evidence="6" key="3">
    <citation type="submission" date="2014-08" db="EMBL/GenBank/DDBJ databases">
        <authorList>
            <person name="Moulin L."/>
        </authorList>
    </citation>
    <scope>NUCLEOTIDE SEQUENCE [LARGE SCALE GENOMIC DNA]</scope>
</reference>
<evidence type="ECO:0000313" key="6">
    <source>
        <dbReference type="Proteomes" id="UP000045285"/>
    </source>
</evidence>
<dbReference type="EMBL" id="CCMZ01000016">
    <property type="protein sequence ID" value="CDX17157.1"/>
    <property type="molecule type" value="Genomic_DNA"/>
</dbReference>
<feature type="compositionally biased region" description="Basic and acidic residues" evidence="1">
    <location>
        <begin position="148"/>
        <end position="157"/>
    </location>
</feature>
<keyword evidence="6" id="KW-1185">Reference proteome</keyword>
<reference evidence="8" key="2">
    <citation type="submission" date="2014-08" db="EMBL/GenBank/DDBJ databases">
        <authorList>
            <person name="Edwards T."/>
        </authorList>
    </citation>
    <scope>NUCLEOTIDE SEQUENCE [LARGE SCALE GENOMIC DNA]</scope>
</reference>
<dbReference type="Pfam" id="PF06923">
    <property type="entry name" value="GutM"/>
    <property type="match status" value="1"/>
</dbReference>
<keyword evidence="2" id="KW-0472">Membrane</keyword>
<dbReference type="Proteomes" id="UP000045285">
    <property type="component" value="Unassembled WGS sequence"/>
</dbReference>
<feature type="region of interest" description="Disordered" evidence="1">
    <location>
        <begin position="148"/>
        <end position="169"/>
    </location>
</feature>
<proteinExistence type="predicted"/>
<keyword evidence="2" id="KW-0812">Transmembrane</keyword>
<evidence type="ECO:0008006" key="9">
    <source>
        <dbReference type="Google" id="ProtNLM"/>
    </source>
</evidence>
<dbReference type="STRING" id="69974.MPLDJ20_140323"/>
<name>A0A090GC56_MESPL</name>
<dbReference type="EMBL" id="CCND01000049">
    <property type="protein sequence ID" value="CDX62592.1"/>
    <property type="molecule type" value="Genomic_DNA"/>
</dbReference>
<dbReference type="AlphaFoldDB" id="A0A090GC56"/>
<reference evidence="4 7" key="4">
    <citation type="submission" date="2014-08" db="EMBL/GenBank/DDBJ databases">
        <authorList>
            <person name="Moulin Lionel"/>
        </authorList>
    </citation>
    <scope>NUCLEOTIDE SEQUENCE [LARGE SCALE GENOMIC DNA]</scope>
</reference>
<protein>
    <recommendedName>
        <fullName evidence="9">Glucitol operon activator</fullName>
    </recommendedName>
</protein>
<evidence type="ECO:0000313" key="5">
    <source>
        <dbReference type="EMBL" id="CDX62592.1"/>
    </source>
</evidence>